<keyword evidence="2" id="KW-0472">Membrane</keyword>
<dbReference type="Pfam" id="PF01928">
    <property type="entry name" value="CYTH"/>
    <property type="match status" value="2"/>
</dbReference>
<dbReference type="InterPro" id="IPR033469">
    <property type="entry name" value="CYTH-like_dom_sf"/>
</dbReference>
<evidence type="ECO:0000256" key="2">
    <source>
        <dbReference type="SAM" id="Phobius"/>
    </source>
</evidence>
<accession>A0A918JD33</accession>
<keyword evidence="5" id="KW-1185">Reference proteome</keyword>
<evidence type="ECO:0000313" key="4">
    <source>
        <dbReference type="EMBL" id="GGW75192.1"/>
    </source>
</evidence>
<evidence type="ECO:0000259" key="3">
    <source>
        <dbReference type="PROSITE" id="PS51707"/>
    </source>
</evidence>
<dbReference type="AlphaFoldDB" id="A0A918JD33"/>
<organism evidence="4 5">
    <name type="scientific">Streptomyces lucensis JCM 4490</name>
    <dbReference type="NCBI Taxonomy" id="1306176"/>
    <lineage>
        <taxon>Bacteria</taxon>
        <taxon>Bacillati</taxon>
        <taxon>Actinomycetota</taxon>
        <taxon>Actinomycetes</taxon>
        <taxon>Kitasatosporales</taxon>
        <taxon>Streptomycetaceae</taxon>
        <taxon>Streptomyces</taxon>
    </lineage>
</organism>
<feature type="transmembrane region" description="Helical" evidence="2">
    <location>
        <begin position="519"/>
        <end position="539"/>
    </location>
</feature>
<feature type="transmembrane region" description="Helical" evidence="2">
    <location>
        <begin position="551"/>
        <end position="573"/>
    </location>
</feature>
<feature type="transmembrane region" description="Helical" evidence="2">
    <location>
        <begin position="585"/>
        <end position="603"/>
    </location>
</feature>
<dbReference type="InterPro" id="IPR023577">
    <property type="entry name" value="CYTH_domain"/>
</dbReference>
<dbReference type="SMART" id="SM01118">
    <property type="entry name" value="CYTH"/>
    <property type="match status" value="1"/>
</dbReference>
<name>A0A918JD33_9ACTN</name>
<proteinExistence type="predicted"/>
<protein>
    <recommendedName>
        <fullName evidence="3">CYTH domain-containing protein</fullName>
    </recommendedName>
</protein>
<dbReference type="EMBL" id="BMUE01000018">
    <property type="protein sequence ID" value="GGW75192.1"/>
    <property type="molecule type" value="Genomic_DNA"/>
</dbReference>
<keyword evidence="2" id="KW-1133">Transmembrane helix</keyword>
<dbReference type="Proteomes" id="UP000620224">
    <property type="component" value="Unassembled WGS sequence"/>
</dbReference>
<keyword evidence="2" id="KW-0812">Transmembrane</keyword>
<dbReference type="RefSeq" id="WP_190018622.1">
    <property type="nucleotide sequence ID" value="NZ_BMUE01000018.1"/>
</dbReference>
<evidence type="ECO:0000313" key="5">
    <source>
        <dbReference type="Proteomes" id="UP000620224"/>
    </source>
</evidence>
<gene>
    <name evidence="4" type="ORF">GCM10010503_60980</name>
</gene>
<evidence type="ECO:0000256" key="1">
    <source>
        <dbReference type="SAM" id="MobiDB-lite"/>
    </source>
</evidence>
<dbReference type="PROSITE" id="PS51707">
    <property type="entry name" value="CYTH"/>
    <property type="match status" value="1"/>
</dbReference>
<dbReference type="SUPFAM" id="SSF55154">
    <property type="entry name" value="CYTH-like phosphatases"/>
    <property type="match status" value="2"/>
</dbReference>
<feature type="domain" description="CYTH" evidence="3">
    <location>
        <begin position="2"/>
        <end position="230"/>
    </location>
</feature>
<feature type="region of interest" description="Disordered" evidence="1">
    <location>
        <begin position="73"/>
        <end position="94"/>
    </location>
</feature>
<reference evidence="4" key="1">
    <citation type="journal article" date="2014" name="Int. J. Syst. Evol. Microbiol.">
        <title>Complete genome sequence of Corynebacterium casei LMG S-19264T (=DSM 44701T), isolated from a smear-ripened cheese.</title>
        <authorList>
            <consortium name="US DOE Joint Genome Institute (JGI-PGF)"/>
            <person name="Walter F."/>
            <person name="Albersmeier A."/>
            <person name="Kalinowski J."/>
            <person name="Ruckert C."/>
        </authorList>
    </citation>
    <scope>NUCLEOTIDE SEQUENCE</scope>
    <source>
        <strain evidence="4">JCM 4490</strain>
    </source>
</reference>
<reference evidence="4" key="2">
    <citation type="submission" date="2020-09" db="EMBL/GenBank/DDBJ databases">
        <authorList>
            <person name="Sun Q."/>
            <person name="Ohkuma M."/>
        </authorList>
    </citation>
    <scope>NUCLEOTIDE SEQUENCE</scope>
    <source>
        <strain evidence="4">JCM 4490</strain>
    </source>
</reference>
<dbReference type="Gene3D" id="2.40.320.10">
    <property type="entry name" value="Hypothetical Protein Pfu-838710-001"/>
    <property type="match status" value="2"/>
</dbReference>
<sequence length="632" mass="70187">MGTEIEQKFEVPVGSISVITESLRNDASLGNFTVSYLRKVSNLDTYFDVNGEINSRNWSLRVREKNAGISVTLKRPQPASGGSSATHREELENPQDGTLVEVLDRIVAILCGEGIIPVPPCTVESLVHRHGAIAALRRLDLVNTYPVRTSRDVWKVVDASGDVAELAIDETEYLDAVQGSVREGRIEVEIYDPAQAAKLAEIRRHIKERFNARDVRNSKFQQALIHHASQHLRDKLEAKVTLQDIASYDNVAAQIDGSGEFVRGYRFHRLADRRIADVYFDTKKYELFKLGWYLRLRREQDTEEYTFRRLKERGEQRYGTAMQQEIVVRSSSDLEEAWSAIRGWLSGIRGLSRVEAPADFGHLRESLVESGLQESLEVDVSRSSWIVDRASGIDVFSVPDFRNRIAKVKYDRVTYRHPGTSNPLSHFEFEVTGVEDEDAAPNSLRRDSFQAFLGDFVEVCADRTNGGLVDRRTSAKYFYGLTELGIVDKPEWLADGRLSVQLLAREIAPKETLTRNTGLMRFWSALATLIAGLFALSVGEGDGLLAKGSPSLVSIAMQTFGFVALVAGSFFLFRDPPGPVSMVRRVAIIACTVIAAVAITIPSMGRGNAADATAFLGVLPLVISLSRSGMRG</sequence>
<comment type="caution">
    <text evidence="4">The sequence shown here is derived from an EMBL/GenBank/DDBJ whole genome shotgun (WGS) entry which is preliminary data.</text>
</comment>